<dbReference type="SMR" id="V5IM67"/>
<dbReference type="SUPFAM" id="SSF50729">
    <property type="entry name" value="PH domain-like"/>
    <property type="match status" value="1"/>
</dbReference>
<dbReference type="InParanoid" id="V5IM67"/>
<dbReference type="KEGG" id="ncr:NCU16972"/>
<proteinExistence type="inferred from homology"/>
<dbReference type="PANTHER" id="PTHR16290">
    <property type="entry name" value="TRANSCRIPTION FACTOR SMIF DECAPPING ENZYME DCP1"/>
    <property type="match status" value="1"/>
</dbReference>
<accession>V5IM67</accession>
<comment type="similarity">
    <text evidence="2">Belongs to the DCP1 family.</text>
</comment>
<evidence type="ECO:0000256" key="4">
    <source>
        <dbReference type="ARBA" id="ARBA00022664"/>
    </source>
</evidence>
<evidence type="ECO:0000256" key="5">
    <source>
        <dbReference type="SAM" id="MobiDB-lite"/>
    </source>
</evidence>
<name>V5IM67_NEUCR</name>
<evidence type="ECO:0000313" key="7">
    <source>
        <dbReference type="Proteomes" id="UP000001805"/>
    </source>
</evidence>
<dbReference type="GO" id="GO:0000932">
    <property type="term" value="C:P-body"/>
    <property type="evidence" value="ECO:0000318"/>
    <property type="project" value="GO_Central"/>
</dbReference>
<dbReference type="PANTHER" id="PTHR16290:SF0">
    <property type="entry name" value="DECAPPING PROTEIN 1, ISOFORM A"/>
    <property type="match status" value="1"/>
</dbReference>
<dbReference type="RefSeq" id="XP_011394828.1">
    <property type="nucleotide sequence ID" value="XM_011396526.1"/>
</dbReference>
<dbReference type="GO" id="GO:0008047">
    <property type="term" value="F:enzyme activator activity"/>
    <property type="evidence" value="ECO:0007669"/>
    <property type="project" value="InterPro"/>
</dbReference>
<dbReference type="InterPro" id="IPR010334">
    <property type="entry name" value="Dcp1"/>
</dbReference>
<evidence type="ECO:0000313" key="6">
    <source>
        <dbReference type="EMBL" id="ESA42490.1"/>
    </source>
</evidence>
<keyword evidence="4" id="KW-0507">mRNA processing</keyword>
<evidence type="ECO:0000256" key="3">
    <source>
        <dbReference type="ARBA" id="ARBA00022490"/>
    </source>
</evidence>
<evidence type="ECO:0000256" key="2">
    <source>
        <dbReference type="ARBA" id="ARBA00008778"/>
    </source>
</evidence>
<protein>
    <submittedName>
        <fullName evidence="6">Uncharacterized protein</fullName>
    </submittedName>
</protein>
<sequence>MSGRPTPRKGRSRNNHSYNNGGPRESGPRYAQQSDYDSDAVNTSYAAQPRDAENRMYDPKNYVPEVDESATYVHTTTRTNYELNMSVLKRYVSGLRAILLTCSFVRLFEWSSTTNSWELRDVEGPMFLCECDPIVLPTGHELPQVNLFVLNRRSMENLTINLSKVEMYEATNEKFLSLKMEADEAGPGRALGFHLHSNEEKGTGDSQGQFLMEYPDWSLIQAQWEKARAALSAVNNQVVGAPQYEQGVPNNGAAVADYAQAPAPWASLGAFGNNIEGSQLAGRQLNINDLFGAQNSQRHGGG</sequence>
<dbReference type="Pfam" id="PF06058">
    <property type="entry name" value="DCP1"/>
    <property type="match status" value="1"/>
</dbReference>
<reference evidence="6 7" key="1">
    <citation type="journal article" date="2003" name="Nature">
        <title>The genome sequence of the filamentous fungus Neurospora crassa.</title>
        <authorList>
            <person name="Galagan J.E."/>
            <person name="Calvo S.E."/>
            <person name="Borkovich K.A."/>
            <person name="Selker E.U."/>
            <person name="Read N.D."/>
            <person name="Jaffe D."/>
            <person name="FitzHugh W."/>
            <person name="Ma L.J."/>
            <person name="Smirnov S."/>
            <person name="Purcell S."/>
            <person name="Rehman B."/>
            <person name="Elkins T."/>
            <person name="Engels R."/>
            <person name="Wang S."/>
            <person name="Nielsen C.B."/>
            <person name="Butler J."/>
            <person name="Endrizzi M."/>
            <person name="Qui D."/>
            <person name="Ianakiev P."/>
            <person name="Bell-Pedersen D."/>
            <person name="Nelson M.A."/>
            <person name="Werner-Washburne M."/>
            <person name="Selitrennikoff C.P."/>
            <person name="Kinsey J.A."/>
            <person name="Braun E.L."/>
            <person name="Zelter A."/>
            <person name="Schulte U."/>
            <person name="Kothe G.O."/>
            <person name="Jedd G."/>
            <person name="Mewes W."/>
            <person name="Staben C."/>
            <person name="Marcotte E."/>
            <person name="Greenberg D."/>
            <person name="Roy A."/>
            <person name="Foley K."/>
            <person name="Naylor J."/>
            <person name="Stange-Thomann N."/>
            <person name="Barrett R."/>
            <person name="Gnerre S."/>
            <person name="Kamal M."/>
            <person name="Kamvysselis M."/>
            <person name="Mauceli E."/>
            <person name="Bielke C."/>
            <person name="Rudd S."/>
            <person name="Frishman D."/>
            <person name="Krystofova S."/>
            <person name="Rasmussen C."/>
            <person name="Metzenberg R.L."/>
            <person name="Perkins D.D."/>
            <person name="Kroken S."/>
            <person name="Cogoni C."/>
            <person name="Macino G."/>
            <person name="Catcheside D."/>
            <person name="Li W."/>
            <person name="Pratt R.J."/>
            <person name="Osmani S.A."/>
            <person name="DeSouza C.P."/>
            <person name="Glass L."/>
            <person name="Orbach M.J."/>
            <person name="Berglund J.A."/>
            <person name="Voelker R."/>
            <person name="Yarden O."/>
            <person name="Plamann M."/>
            <person name="Seiler S."/>
            <person name="Dunlap J."/>
            <person name="Radford A."/>
            <person name="Aramayo R."/>
            <person name="Natvig D.O."/>
            <person name="Alex L.A."/>
            <person name="Mannhaupt G."/>
            <person name="Ebbole D.J."/>
            <person name="Freitag M."/>
            <person name="Paulsen I."/>
            <person name="Sachs M.S."/>
            <person name="Lander E.S."/>
            <person name="Nusbaum C."/>
            <person name="Birren B."/>
        </authorList>
    </citation>
    <scope>NUCLEOTIDE SEQUENCE [LARGE SCALE GENOMIC DNA]</scope>
    <source>
        <strain evidence="7">ATCC 24698 / 74-OR23-1A / CBS 708.71 / DSM 1257 / FGSC 987</strain>
    </source>
</reference>
<feature type="compositionally biased region" description="Basic residues" evidence="5">
    <location>
        <begin position="1"/>
        <end position="14"/>
    </location>
</feature>
<dbReference type="InterPro" id="IPR011993">
    <property type="entry name" value="PH-like_dom_sf"/>
</dbReference>
<feature type="compositionally biased region" description="Polar residues" evidence="5">
    <location>
        <begin position="31"/>
        <end position="42"/>
    </location>
</feature>
<feature type="region of interest" description="Disordered" evidence="5">
    <location>
        <begin position="1"/>
        <end position="42"/>
    </location>
</feature>
<dbReference type="GeneID" id="23569746"/>
<dbReference type="EMBL" id="CM002240">
    <property type="protein sequence ID" value="ESA42490.1"/>
    <property type="molecule type" value="Genomic_DNA"/>
</dbReference>
<gene>
    <name evidence="6" type="ORF">NCU16972</name>
</gene>
<dbReference type="PaxDb" id="5141-EFNCRP00000004438"/>
<dbReference type="GO" id="GO:0000290">
    <property type="term" value="P:deadenylation-dependent decapping of nuclear-transcribed mRNA"/>
    <property type="evidence" value="ECO:0000318"/>
    <property type="project" value="GO_Central"/>
</dbReference>
<dbReference type="Gene3D" id="2.30.29.30">
    <property type="entry name" value="Pleckstrin-homology domain (PH domain)/Phosphotyrosine-binding domain (PTB)"/>
    <property type="match status" value="1"/>
</dbReference>
<keyword evidence="3" id="KW-0963">Cytoplasm</keyword>
<dbReference type="GO" id="GO:0006397">
    <property type="term" value="P:mRNA processing"/>
    <property type="evidence" value="ECO:0007669"/>
    <property type="project" value="UniProtKB-KW"/>
</dbReference>
<organism evidence="6 7">
    <name type="scientific">Neurospora crassa (strain ATCC 24698 / 74-OR23-1A / CBS 708.71 / DSM 1257 / FGSC 987)</name>
    <dbReference type="NCBI Taxonomy" id="367110"/>
    <lineage>
        <taxon>Eukaryota</taxon>
        <taxon>Fungi</taxon>
        <taxon>Dikarya</taxon>
        <taxon>Ascomycota</taxon>
        <taxon>Pezizomycotina</taxon>
        <taxon>Sordariomycetes</taxon>
        <taxon>Sordariomycetidae</taxon>
        <taxon>Sordariales</taxon>
        <taxon>Sordariaceae</taxon>
        <taxon>Neurospora</taxon>
    </lineage>
</organism>
<dbReference type="AlphaFoldDB" id="V5IM67"/>
<dbReference type="STRING" id="367110.V5IM67"/>
<dbReference type="GO" id="GO:0031087">
    <property type="term" value="P:deadenylation-independent decapping of nuclear-transcribed mRNA"/>
    <property type="evidence" value="ECO:0000318"/>
    <property type="project" value="GO_Central"/>
</dbReference>
<dbReference type="Proteomes" id="UP000001805">
    <property type="component" value="Chromosome 2, Linkage Group V"/>
</dbReference>
<evidence type="ECO:0000256" key="1">
    <source>
        <dbReference type="ARBA" id="ARBA00004496"/>
    </source>
</evidence>
<dbReference type="GO" id="GO:0003729">
    <property type="term" value="F:mRNA binding"/>
    <property type="evidence" value="ECO:0000318"/>
    <property type="project" value="GO_Central"/>
</dbReference>
<dbReference type="OrthoDB" id="255837at2759"/>
<comment type="subcellular location">
    <subcellularLocation>
        <location evidence="1">Cytoplasm</location>
    </subcellularLocation>
</comment>
<keyword evidence="7" id="KW-1185">Reference proteome</keyword>
<dbReference type="VEuPathDB" id="FungiDB:NCU16972"/>